<evidence type="ECO:0000256" key="3">
    <source>
        <dbReference type="ARBA" id="ARBA00022814"/>
    </source>
</evidence>
<keyword evidence="4 7" id="KW-0694">RNA-binding</keyword>
<dbReference type="SUPFAM" id="SSF54814">
    <property type="entry name" value="Prokaryotic type KH domain (KH-domain type II)"/>
    <property type="match status" value="2"/>
</dbReference>
<evidence type="ECO:0000259" key="8">
    <source>
        <dbReference type="PROSITE" id="PS50126"/>
    </source>
</evidence>
<evidence type="ECO:0000256" key="2">
    <source>
        <dbReference type="ARBA" id="ARBA00022490"/>
    </source>
</evidence>
<evidence type="ECO:0000313" key="10">
    <source>
        <dbReference type="Proteomes" id="UP000820977"/>
    </source>
</evidence>
<dbReference type="InterPro" id="IPR058582">
    <property type="entry name" value="KH_NusA_2nd"/>
</dbReference>
<comment type="subunit">
    <text evidence="7">Monomer. Binds directly to the core enzyme of the DNA-dependent RNA polymerase and to nascent RNA.</text>
</comment>
<reference evidence="9 10" key="1">
    <citation type="submission" date="2020-05" db="EMBL/GenBank/DDBJ databases">
        <title>Distinct polysaccharide utilization as determinants for interspecies competition between intestinal Prevotella spp.</title>
        <authorList>
            <person name="Galvez E.J.C."/>
            <person name="Iljazovic A."/>
            <person name="Strowig T."/>
        </authorList>
    </citation>
    <scope>NUCLEOTIDE SEQUENCE [LARGE SCALE GENOMIC DNA]</scope>
    <source>
        <strain evidence="9 10">PCHR</strain>
    </source>
</reference>
<dbReference type="PANTHER" id="PTHR22648">
    <property type="entry name" value="TRANSCRIPTION TERMINATION FACTOR NUSA"/>
    <property type="match status" value="1"/>
</dbReference>
<dbReference type="Pfam" id="PF00575">
    <property type="entry name" value="S1"/>
    <property type="match status" value="1"/>
</dbReference>
<proteinExistence type="inferred from homology"/>
<dbReference type="InterPro" id="IPR030842">
    <property type="entry name" value="TF_NusA_bacterial"/>
</dbReference>
<dbReference type="InterPro" id="IPR003029">
    <property type="entry name" value="S1_domain"/>
</dbReference>
<dbReference type="RefSeq" id="WP_172343541.1">
    <property type="nucleotide sequence ID" value="NZ_CASTNK010000001.1"/>
</dbReference>
<dbReference type="PROSITE" id="PS50126">
    <property type="entry name" value="S1"/>
    <property type="match status" value="1"/>
</dbReference>
<keyword evidence="10" id="KW-1185">Reference proteome</keyword>
<keyword evidence="5 7" id="KW-0805">Transcription regulation</keyword>
<dbReference type="HAMAP" id="MF_00945_B">
    <property type="entry name" value="NusA_B"/>
    <property type="match status" value="1"/>
</dbReference>
<evidence type="ECO:0000256" key="7">
    <source>
        <dbReference type="HAMAP-Rule" id="MF_00945"/>
    </source>
</evidence>
<dbReference type="Gene3D" id="2.40.50.140">
    <property type="entry name" value="Nucleic acid-binding proteins"/>
    <property type="match status" value="1"/>
</dbReference>
<evidence type="ECO:0000313" key="9">
    <source>
        <dbReference type="EMBL" id="NPE24011.1"/>
    </source>
</evidence>
<accession>A0ABX2AXZ7</accession>
<dbReference type="CDD" id="cd02134">
    <property type="entry name" value="KH-II_NusA_rpt1"/>
    <property type="match status" value="1"/>
</dbReference>
<dbReference type="InterPro" id="IPR012340">
    <property type="entry name" value="NA-bd_OB-fold"/>
</dbReference>
<dbReference type="Pfam" id="PF13184">
    <property type="entry name" value="KH_NusA_1st"/>
    <property type="match status" value="1"/>
</dbReference>
<evidence type="ECO:0000256" key="4">
    <source>
        <dbReference type="ARBA" id="ARBA00022884"/>
    </source>
</evidence>
<feature type="domain" description="S1 motif" evidence="8">
    <location>
        <begin position="145"/>
        <end position="210"/>
    </location>
</feature>
<comment type="subcellular location">
    <subcellularLocation>
        <location evidence="7">Cytoplasm</location>
    </subcellularLocation>
</comment>
<dbReference type="CDD" id="cd04455">
    <property type="entry name" value="S1_NusA"/>
    <property type="match status" value="1"/>
</dbReference>
<dbReference type="InterPro" id="IPR015946">
    <property type="entry name" value="KH_dom-like_a/b"/>
</dbReference>
<dbReference type="Pfam" id="PF08529">
    <property type="entry name" value="NusA_N"/>
    <property type="match status" value="1"/>
</dbReference>
<keyword evidence="3 7" id="KW-0889">Transcription antitermination</keyword>
<keyword evidence="1 7" id="KW-0806">Transcription termination</keyword>
<dbReference type="InterPro" id="IPR036555">
    <property type="entry name" value="NusA_N_sf"/>
</dbReference>
<keyword evidence="2 7" id="KW-0963">Cytoplasm</keyword>
<dbReference type="Gene3D" id="3.30.300.20">
    <property type="match status" value="2"/>
</dbReference>
<evidence type="ECO:0000256" key="6">
    <source>
        <dbReference type="ARBA" id="ARBA00023163"/>
    </source>
</evidence>
<dbReference type="Proteomes" id="UP000820977">
    <property type="component" value="Unassembled WGS sequence"/>
</dbReference>
<comment type="function">
    <text evidence="7">Participates in both transcription termination and antitermination.</text>
</comment>
<dbReference type="Pfam" id="PF26594">
    <property type="entry name" value="KH_NusA_2nd"/>
    <property type="match status" value="1"/>
</dbReference>
<dbReference type="Gene3D" id="3.30.1480.10">
    <property type="entry name" value="NusA, N-terminal domain"/>
    <property type="match status" value="1"/>
</dbReference>
<dbReference type="InterPro" id="IPR010213">
    <property type="entry name" value="TF_NusA"/>
</dbReference>
<gene>
    <name evidence="7 9" type="primary">nusA</name>
    <name evidence="9" type="ORF">HPS54_00520</name>
</gene>
<evidence type="ECO:0000256" key="1">
    <source>
        <dbReference type="ARBA" id="ARBA00022472"/>
    </source>
</evidence>
<sequence length="420" mass="47687">MAARRKDEETISMVDTFREFKETKNIDRTTLMSVLEESFRNVIAKIFGSDENFDVIVNPDKGDFEIYRNRIVVADGEVKDENKEIALTAAQKIEPDYEVGEEVSEPVNFAQFGRRAILNLRQTLASKILELEHDSLYNKYKDRVGQVIAGEVYQVWKREVLLVDDENNELILPKSEQIPSDQYHKGETVRAVILRVDNENNNPKIILSRTSTMFLERLLEAEVPEIADGLITVKRIARMPGERAKIAVESYDDRIDPVGACVGVKGSRVHGIVRELGNENIDVINYTANIKLFIQRALSPAKISSITVDEENHKAEVFLRPEEVSLAIGRGGLNIKLASMLTEFTIDVFREVDENEADEDIYLDEFSDEIDQWILDAIKSIGLDTAKAVINAPREMLVEKADLEEETVDNVLRILKAEFE</sequence>
<dbReference type="SUPFAM" id="SSF69705">
    <property type="entry name" value="Transcription factor NusA, N-terminal domain"/>
    <property type="match status" value="1"/>
</dbReference>
<evidence type="ECO:0000256" key="5">
    <source>
        <dbReference type="ARBA" id="ARBA00023015"/>
    </source>
</evidence>
<dbReference type="PANTHER" id="PTHR22648:SF0">
    <property type="entry name" value="TRANSCRIPTION TERMINATION_ANTITERMINATION PROTEIN NUSA"/>
    <property type="match status" value="1"/>
</dbReference>
<name>A0ABX2AXZ7_9BACT</name>
<protein>
    <recommendedName>
        <fullName evidence="7">Transcription termination/antitermination protein NusA</fullName>
    </recommendedName>
</protein>
<keyword evidence="6 7" id="KW-0804">Transcription</keyword>
<dbReference type="CDD" id="cd22529">
    <property type="entry name" value="KH-II_NusA_rpt2"/>
    <property type="match status" value="1"/>
</dbReference>
<dbReference type="SMART" id="SM00316">
    <property type="entry name" value="S1"/>
    <property type="match status" value="1"/>
</dbReference>
<dbReference type="InterPro" id="IPR025249">
    <property type="entry name" value="TF_NusA_KH_1st"/>
</dbReference>
<comment type="similarity">
    <text evidence="7">Belongs to the NusA family.</text>
</comment>
<comment type="caution">
    <text evidence="9">The sequence shown here is derived from an EMBL/GenBank/DDBJ whole genome shotgun (WGS) entry which is preliminary data.</text>
</comment>
<dbReference type="InterPro" id="IPR009019">
    <property type="entry name" value="KH_sf_prok-type"/>
</dbReference>
<dbReference type="SUPFAM" id="SSF50249">
    <property type="entry name" value="Nucleic acid-binding proteins"/>
    <property type="match status" value="1"/>
</dbReference>
<dbReference type="EMBL" id="JABKKJ010000001">
    <property type="protein sequence ID" value="NPE24011.1"/>
    <property type="molecule type" value="Genomic_DNA"/>
</dbReference>
<dbReference type="InterPro" id="IPR013735">
    <property type="entry name" value="TF_NusA_N"/>
</dbReference>
<organism evidence="9 10">
    <name type="scientific">Xylanibacter caecicola</name>
    <dbReference type="NCBI Taxonomy" id="2736294"/>
    <lineage>
        <taxon>Bacteria</taxon>
        <taxon>Pseudomonadati</taxon>
        <taxon>Bacteroidota</taxon>
        <taxon>Bacteroidia</taxon>
        <taxon>Bacteroidales</taxon>
        <taxon>Prevotellaceae</taxon>
        <taxon>Xylanibacter</taxon>
    </lineage>
</organism>
<dbReference type="NCBIfam" id="TIGR01953">
    <property type="entry name" value="NusA"/>
    <property type="match status" value="1"/>
</dbReference>